<dbReference type="Pfam" id="PF19481">
    <property type="entry name" value="DUF6017"/>
    <property type="match status" value="1"/>
</dbReference>
<dbReference type="eggNOG" id="COG3935">
    <property type="taxonomic scope" value="Bacteria"/>
</dbReference>
<sequence length="439" mass="49620">MDKKTKVKKTIPDTICRVHRSGGYAVLSNCFVRSTNIGCDSIGLLGKINDLPPTWNFTIAGLVAICEDGETAIKSQLAELEQWGYVKKTLLMPNESPTGRISYLYDFYEYSELDDSIPKYDIEMETFTVDNATLNRVKKDSNFTIISAKLLRTNKIRNKLIGFMLKVLSLPNSWNFSMSGLKAICKEGKTAVHNAVNKLIDKGYLVRTKLLSNESVNNHFEYVYSFFDVPVSKEEADELEAETRRKAITIREGGKAKAAVSSAAEKQKVENPYLDTPPAETPLSEIQGQYNNNNTKQKNQLLCDKSSIIPPATKPTFNIPSVEKSAERVTDGYNAEEVEYFTEVVRDNLDYWHLGDWLCQDGRDGYAEADEIVGFIVDEICSPLPYTTLRGQAFPRAVIQSKMLKANIYMVENVLENMAKVDNIKDFRRYFISSLYNEV</sequence>
<feature type="domain" description="DUF6017" evidence="1">
    <location>
        <begin position="329"/>
        <end position="437"/>
    </location>
</feature>
<dbReference type="EMBL" id="ADKM02000098">
    <property type="protein sequence ID" value="EGC02305.1"/>
    <property type="molecule type" value="Genomic_DNA"/>
</dbReference>
<evidence type="ECO:0000313" key="3">
    <source>
        <dbReference type="Proteomes" id="UP000004259"/>
    </source>
</evidence>
<proteinExistence type="predicted"/>
<feature type="non-terminal residue" evidence="2">
    <location>
        <position position="439"/>
    </location>
</feature>
<dbReference type="Proteomes" id="UP000004259">
    <property type="component" value="Unassembled WGS sequence"/>
</dbReference>
<name>E9SEG6_RUMAL</name>
<dbReference type="STRING" id="246199.CUS_5085"/>
<evidence type="ECO:0000259" key="1">
    <source>
        <dbReference type="Pfam" id="PF19481"/>
    </source>
</evidence>
<organism evidence="2 3">
    <name type="scientific">Ruminococcus albus 8</name>
    <dbReference type="NCBI Taxonomy" id="246199"/>
    <lineage>
        <taxon>Bacteria</taxon>
        <taxon>Bacillati</taxon>
        <taxon>Bacillota</taxon>
        <taxon>Clostridia</taxon>
        <taxon>Eubacteriales</taxon>
        <taxon>Oscillospiraceae</taxon>
        <taxon>Ruminococcus</taxon>
    </lineage>
</organism>
<dbReference type="InterPro" id="IPR046059">
    <property type="entry name" value="DUF6017"/>
</dbReference>
<protein>
    <submittedName>
        <fullName evidence="2">Conserved domain protein</fullName>
    </submittedName>
</protein>
<comment type="caution">
    <text evidence="2">The sequence shown here is derived from an EMBL/GenBank/DDBJ whole genome shotgun (WGS) entry which is preliminary data.</text>
</comment>
<accession>E9SEG6</accession>
<dbReference type="RefSeq" id="WP_002851108.1">
    <property type="nucleotide sequence ID" value="NZ_ADKM02000098.1"/>
</dbReference>
<dbReference type="AlphaFoldDB" id="E9SEG6"/>
<evidence type="ECO:0000313" key="2">
    <source>
        <dbReference type="EMBL" id="EGC02305.1"/>
    </source>
</evidence>
<gene>
    <name evidence="2" type="ORF">CUS_5085</name>
</gene>
<dbReference type="OrthoDB" id="9803733at2"/>
<keyword evidence="3" id="KW-1185">Reference proteome</keyword>
<reference evidence="2 3" key="1">
    <citation type="submission" date="2011-02" db="EMBL/GenBank/DDBJ databases">
        <authorList>
            <person name="Nelson K.E."/>
            <person name="Sutton G."/>
            <person name="Torralba M."/>
            <person name="Durkin S."/>
            <person name="Harkins D."/>
            <person name="Montgomery R."/>
            <person name="Ziemer C."/>
            <person name="Klaassens E."/>
            <person name="Ocuiv P."/>
            <person name="Morrison M."/>
        </authorList>
    </citation>
    <scope>NUCLEOTIDE SEQUENCE [LARGE SCALE GENOMIC DNA]</scope>
    <source>
        <strain evidence="2 3">8</strain>
    </source>
</reference>